<dbReference type="SUPFAM" id="SSF51735">
    <property type="entry name" value="NAD(P)-binding Rossmann-fold domains"/>
    <property type="match status" value="1"/>
</dbReference>
<dbReference type="NCBIfam" id="TIGR00243">
    <property type="entry name" value="Dxr"/>
    <property type="match status" value="1"/>
</dbReference>
<dbReference type="PANTHER" id="PTHR30525:SF0">
    <property type="entry name" value="1-DEOXY-D-XYLULOSE 5-PHOSPHATE REDUCTOISOMERASE, CHLOROPLASTIC"/>
    <property type="match status" value="1"/>
</dbReference>
<feature type="binding site" evidence="9">
    <location>
        <position position="174"/>
    </location>
    <ligand>
        <name>Mn(2+)</name>
        <dbReference type="ChEBI" id="CHEBI:29035"/>
    </ligand>
</feature>
<dbReference type="PIRSF" id="PIRSF006205">
    <property type="entry name" value="Dxp_reductismrs"/>
    <property type="match status" value="1"/>
</dbReference>
<keyword evidence="7 9" id="KW-0414">Isoprene biosynthesis</keyword>
<evidence type="ECO:0000313" key="14">
    <source>
        <dbReference type="EMBL" id="RBP45302.1"/>
    </source>
</evidence>
<feature type="domain" description="1-deoxy-D-xylulose 5-phosphate reductoisomerase C-terminal" evidence="12">
    <location>
        <begin position="170"/>
        <end position="253"/>
    </location>
</feature>
<dbReference type="Pfam" id="PF08436">
    <property type="entry name" value="DXP_redisom_C"/>
    <property type="match status" value="1"/>
</dbReference>
<keyword evidence="15" id="KW-1185">Reference proteome</keyword>
<comment type="catalytic activity">
    <reaction evidence="8">
        <text>2-C-methyl-D-erythritol 4-phosphate + NADP(+) = 1-deoxy-D-xylulose 5-phosphate + NADPH + H(+)</text>
        <dbReference type="Rhea" id="RHEA:13717"/>
        <dbReference type="ChEBI" id="CHEBI:15378"/>
        <dbReference type="ChEBI" id="CHEBI:57783"/>
        <dbReference type="ChEBI" id="CHEBI:57792"/>
        <dbReference type="ChEBI" id="CHEBI:58262"/>
        <dbReference type="ChEBI" id="CHEBI:58349"/>
        <dbReference type="EC" id="1.1.1.267"/>
    </reaction>
    <physiologicalReaction direction="right-to-left" evidence="8">
        <dbReference type="Rhea" id="RHEA:13719"/>
    </physiologicalReaction>
</comment>
<feature type="binding site" evidence="9">
    <location>
        <position position="229"/>
    </location>
    <ligand>
        <name>NADPH</name>
        <dbReference type="ChEBI" id="CHEBI:57783"/>
    </ligand>
</feature>
<feature type="binding site" evidence="9">
    <location>
        <position position="149"/>
    </location>
    <ligand>
        <name>1-deoxy-D-xylulose 5-phosphate</name>
        <dbReference type="ChEBI" id="CHEBI:57792"/>
    </ligand>
</feature>
<protein>
    <recommendedName>
        <fullName evidence="9">1-deoxy-D-xylulose 5-phosphate reductoisomerase</fullName>
        <shortName evidence="9">DXP reductoisomerase</shortName>
        <ecNumber evidence="9">1.1.1.267</ecNumber>
    </recommendedName>
    <alternativeName>
        <fullName evidence="9">1-deoxyxylulose-5-phosphate reductoisomerase</fullName>
    </alternativeName>
    <alternativeName>
        <fullName evidence="9">2-C-methyl-D-erythritol 4-phosphate synthase</fullName>
    </alternativeName>
</protein>
<sequence>MADISHRMTSQPQQAWDKNASSSAPVRRRKVLVLGSTGSIGTSAMKVARDIPDRMEIVGLAAQRSVDTLVAQVAETGVKQVCVTDEDAARRARELLPQDVRVFAGNGGLVEIVRESDADMVLVAIVGVAGLAPSLEAIERGMDLAVASKEILVMAGEAVMSSAARKKVSVLPVDSEHNAIFQCLEQRDPSHTRRLLLTASGGPFRKAAAADLEHVTVAQALKHPTWNMGRKITIDSATLFNKGLEMIEAHWLFGVPMSRVDVVVHPQSIVHSMVEFVDNSVLAQLSHSDMCFPIQYAVTWPARVPNNLPPLDFAKLATLHFEAPREDVFPALRLAREAGDAGGTLPAVMNAANEVAVEAFLASRIKFTAIWETVERVMQEHTNVAHPVLDQLVEADAWARRATTRHLA</sequence>
<dbReference type="GO" id="GO:0051484">
    <property type="term" value="P:isopentenyl diphosphate biosynthetic process, methylerythritol 4-phosphate pathway involved in terpenoid biosynthetic process"/>
    <property type="evidence" value="ECO:0007669"/>
    <property type="project" value="UniProtKB-ARBA"/>
</dbReference>
<feature type="binding site" evidence="9">
    <location>
        <position position="37"/>
    </location>
    <ligand>
        <name>NADPH</name>
        <dbReference type="ChEBI" id="CHEBI:57783"/>
    </ligand>
</feature>
<comment type="caution">
    <text evidence="14">The sequence shown here is derived from an EMBL/GenBank/DDBJ whole genome shotgun (WGS) entry which is preliminary data.</text>
</comment>
<dbReference type="InterPro" id="IPR003821">
    <property type="entry name" value="DXP_reductoisomerase"/>
</dbReference>
<dbReference type="AlphaFoldDB" id="A0A366HRX5"/>
<accession>A0A366HRX5</accession>
<dbReference type="Gene3D" id="3.40.50.720">
    <property type="entry name" value="NAD(P)-binding Rossmann-like Domain"/>
    <property type="match status" value="1"/>
</dbReference>
<dbReference type="GO" id="GO:0030145">
    <property type="term" value="F:manganese ion binding"/>
    <property type="evidence" value="ECO:0007669"/>
    <property type="project" value="TreeGrafter"/>
</dbReference>
<evidence type="ECO:0000256" key="1">
    <source>
        <dbReference type="ARBA" id="ARBA00005094"/>
    </source>
</evidence>
<keyword evidence="3 9" id="KW-0479">Metal-binding</keyword>
<feature type="binding site" evidence="9">
    <location>
        <position position="176"/>
    </location>
    <ligand>
        <name>Mn(2+)</name>
        <dbReference type="ChEBI" id="CHEBI:29035"/>
    </ligand>
</feature>
<evidence type="ECO:0000256" key="2">
    <source>
        <dbReference type="ARBA" id="ARBA00006825"/>
    </source>
</evidence>
<keyword evidence="5 9" id="KW-0560">Oxidoreductase</keyword>
<feature type="binding site" evidence="9">
    <location>
        <position position="39"/>
    </location>
    <ligand>
        <name>NADPH</name>
        <dbReference type="ChEBI" id="CHEBI:57783"/>
    </ligand>
</feature>
<dbReference type="GO" id="GO:0070402">
    <property type="term" value="F:NADPH binding"/>
    <property type="evidence" value="ECO:0007669"/>
    <property type="project" value="InterPro"/>
</dbReference>
<evidence type="ECO:0000259" key="12">
    <source>
        <dbReference type="Pfam" id="PF08436"/>
    </source>
</evidence>
<evidence type="ECO:0000256" key="10">
    <source>
        <dbReference type="SAM" id="MobiDB-lite"/>
    </source>
</evidence>
<dbReference type="InterPro" id="IPR036291">
    <property type="entry name" value="NAD(P)-bd_dom_sf"/>
</dbReference>
<feature type="binding site" evidence="9">
    <location>
        <position position="150"/>
    </location>
    <ligand>
        <name>NADPH</name>
        <dbReference type="ChEBI" id="CHEBI:57783"/>
    </ligand>
</feature>
<dbReference type="Pfam" id="PF13288">
    <property type="entry name" value="DXPR_C"/>
    <property type="match status" value="1"/>
</dbReference>
<feature type="binding site" evidence="9">
    <location>
        <position position="175"/>
    </location>
    <ligand>
        <name>1-deoxy-D-xylulose 5-phosphate</name>
        <dbReference type="ChEBI" id="CHEBI:57792"/>
    </ligand>
</feature>
<feature type="binding site" evidence="9">
    <location>
        <position position="245"/>
    </location>
    <ligand>
        <name>Mn(2+)</name>
        <dbReference type="ChEBI" id="CHEBI:29035"/>
    </ligand>
</feature>
<evidence type="ECO:0000256" key="9">
    <source>
        <dbReference type="HAMAP-Rule" id="MF_00183"/>
    </source>
</evidence>
<dbReference type="GO" id="GO:0016853">
    <property type="term" value="F:isomerase activity"/>
    <property type="evidence" value="ECO:0007669"/>
    <property type="project" value="UniProtKB-KW"/>
</dbReference>
<keyword evidence="9" id="KW-0460">Magnesium</keyword>
<feature type="binding site" evidence="9">
    <location>
        <position position="64"/>
    </location>
    <ligand>
        <name>NADPH</name>
        <dbReference type="ChEBI" id="CHEBI:57783"/>
    </ligand>
</feature>
<feature type="binding site" evidence="9">
    <location>
        <position position="236"/>
    </location>
    <ligand>
        <name>1-deoxy-D-xylulose 5-phosphate</name>
        <dbReference type="ChEBI" id="CHEBI:57792"/>
    </ligand>
</feature>
<dbReference type="HAMAP" id="MF_00183">
    <property type="entry name" value="DXP_reductoisom"/>
    <property type="match status" value="1"/>
</dbReference>
<evidence type="ECO:0000313" key="15">
    <source>
        <dbReference type="Proteomes" id="UP000253426"/>
    </source>
</evidence>
<dbReference type="GO" id="GO:0030604">
    <property type="term" value="F:1-deoxy-D-xylulose-5-phosphate reductoisomerase activity"/>
    <property type="evidence" value="ECO:0007669"/>
    <property type="project" value="UniProtKB-UniRule"/>
</dbReference>
<feature type="compositionally biased region" description="Polar residues" evidence="10">
    <location>
        <begin position="7"/>
        <end position="23"/>
    </location>
</feature>
<dbReference type="InterPro" id="IPR026877">
    <property type="entry name" value="DXPR_C"/>
</dbReference>
<dbReference type="SUPFAM" id="SSF55347">
    <property type="entry name" value="Glyceraldehyde-3-phosphate dehydrogenase-like, C-terminal domain"/>
    <property type="match status" value="1"/>
</dbReference>
<dbReference type="InterPro" id="IPR013644">
    <property type="entry name" value="DXP_reductoisomerase_C"/>
</dbReference>
<feature type="domain" description="1-deoxy-D-xylulose 5-phosphate reductoisomerase N-terminal" evidence="11">
    <location>
        <begin position="31"/>
        <end position="156"/>
    </location>
</feature>
<comment type="cofactor">
    <cofactor evidence="9">
        <name>Mg(2+)</name>
        <dbReference type="ChEBI" id="CHEBI:18420"/>
    </cofactor>
    <cofactor evidence="9">
        <name>Mn(2+)</name>
        <dbReference type="ChEBI" id="CHEBI:29035"/>
    </cofactor>
</comment>
<evidence type="ECO:0000259" key="13">
    <source>
        <dbReference type="Pfam" id="PF13288"/>
    </source>
</evidence>
<dbReference type="EC" id="1.1.1.267" evidence="9"/>
<dbReference type="NCBIfam" id="NF009114">
    <property type="entry name" value="PRK12464.1"/>
    <property type="match status" value="1"/>
</dbReference>
<evidence type="ECO:0000256" key="8">
    <source>
        <dbReference type="ARBA" id="ARBA00048543"/>
    </source>
</evidence>
<dbReference type="PANTHER" id="PTHR30525">
    <property type="entry name" value="1-DEOXY-D-XYLULOSE 5-PHOSPHATE REDUCTOISOMERASE"/>
    <property type="match status" value="1"/>
</dbReference>
<feature type="domain" description="DXP reductoisomerase C-terminal" evidence="13">
    <location>
        <begin position="285"/>
        <end position="401"/>
    </location>
</feature>
<feature type="binding site" evidence="9">
    <location>
        <position position="176"/>
    </location>
    <ligand>
        <name>1-deoxy-D-xylulose 5-phosphate</name>
        <dbReference type="ChEBI" id="CHEBI:57792"/>
    </ligand>
</feature>
<keyword evidence="6 9" id="KW-0464">Manganese</keyword>
<gene>
    <name evidence="9" type="primary">dxr</name>
    <name evidence="14" type="ORF">DES53_103300</name>
</gene>
<feature type="binding site" evidence="9">
    <location>
        <position position="245"/>
    </location>
    <ligand>
        <name>1-deoxy-D-xylulose 5-phosphate</name>
        <dbReference type="ChEBI" id="CHEBI:57792"/>
    </ligand>
</feature>
<keyword evidence="4 9" id="KW-0521">NADP</keyword>
<evidence type="ECO:0000256" key="4">
    <source>
        <dbReference type="ARBA" id="ARBA00022857"/>
    </source>
</evidence>
<reference evidence="14 15" key="1">
    <citation type="submission" date="2018-06" db="EMBL/GenBank/DDBJ databases">
        <title>Genomic Encyclopedia of Type Strains, Phase IV (KMG-IV): sequencing the most valuable type-strain genomes for metagenomic binning, comparative biology and taxonomic classification.</title>
        <authorList>
            <person name="Goeker M."/>
        </authorList>
    </citation>
    <scope>NUCLEOTIDE SEQUENCE [LARGE SCALE GENOMIC DNA]</scope>
    <source>
        <strain evidence="14 15">DSM 25532</strain>
    </source>
</reference>
<dbReference type="SUPFAM" id="SSF69055">
    <property type="entry name" value="1-deoxy-D-xylulose-5-phosphate reductoisomerase, C-terminal domain"/>
    <property type="match status" value="1"/>
</dbReference>
<evidence type="ECO:0000256" key="7">
    <source>
        <dbReference type="ARBA" id="ARBA00023229"/>
    </source>
</evidence>
<feature type="binding site" evidence="9">
    <location>
        <position position="223"/>
    </location>
    <ligand>
        <name>1-deoxy-D-xylulose 5-phosphate</name>
        <dbReference type="ChEBI" id="CHEBI:57792"/>
    </ligand>
</feature>
<feature type="region of interest" description="Disordered" evidence="10">
    <location>
        <begin position="1"/>
        <end position="23"/>
    </location>
</feature>
<keyword evidence="14" id="KW-0413">Isomerase</keyword>
<dbReference type="Gene3D" id="1.10.1740.10">
    <property type="match status" value="1"/>
</dbReference>
<feature type="binding site" evidence="9">
    <location>
        <position position="242"/>
    </location>
    <ligand>
        <name>1-deoxy-D-xylulose 5-phosphate</name>
        <dbReference type="ChEBI" id="CHEBI:57792"/>
    </ligand>
</feature>
<comment type="pathway">
    <text evidence="1 9">Isoprenoid biosynthesis; isopentenyl diphosphate biosynthesis via DXP pathway; isopentenyl diphosphate from 1-deoxy-D-xylulose 5-phosphate: step 1/6.</text>
</comment>
<comment type="function">
    <text evidence="9">Catalyzes the NADPH-dependent rearrangement and reduction of 1-deoxy-D-xylulose-5-phosphate (DXP) to 2-C-methyl-D-erythritol 4-phosphate (MEP).</text>
</comment>
<evidence type="ECO:0000259" key="11">
    <source>
        <dbReference type="Pfam" id="PF02670"/>
    </source>
</evidence>
<comment type="caution">
    <text evidence="9">Lacks conserved residue(s) required for the propagation of feature annotation.</text>
</comment>
<dbReference type="UniPathway" id="UPA00056">
    <property type="reaction ID" value="UER00092"/>
</dbReference>
<dbReference type="Pfam" id="PF02670">
    <property type="entry name" value="DXP_reductoisom"/>
    <property type="match status" value="1"/>
</dbReference>
<dbReference type="FunFam" id="3.40.50.720:FF:000045">
    <property type="entry name" value="1-deoxy-D-xylulose 5-phosphate reductoisomerase"/>
    <property type="match status" value="1"/>
</dbReference>
<dbReference type="EMBL" id="QNRR01000003">
    <property type="protein sequence ID" value="RBP45302.1"/>
    <property type="molecule type" value="Genomic_DNA"/>
</dbReference>
<feature type="binding site" evidence="9">
    <location>
        <position position="38"/>
    </location>
    <ligand>
        <name>NADPH</name>
        <dbReference type="ChEBI" id="CHEBI:57783"/>
    </ligand>
</feature>
<dbReference type="Proteomes" id="UP000253426">
    <property type="component" value="Unassembled WGS sequence"/>
</dbReference>
<dbReference type="InterPro" id="IPR013512">
    <property type="entry name" value="DXP_reductoisomerase_N"/>
</dbReference>
<feature type="binding site" evidence="9">
    <location>
        <position position="241"/>
    </location>
    <ligand>
        <name>1-deoxy-D-xylulose 5-phosphate</name>
        <dbReference type="ChEBI" id="CHEBI:57792"/>
    </ligand>
</feature>
<evidence type="ECO:0000256" key="3">
    <source>
        <dbReference type="ARBA" id="ARBA00022723"/>
    </source>
</evidence>
<organism evidence="14 15">
    <name type="scientific">Roseimicrobium gellanilyticum</name>
    <dbReference type="NCBI Taxonomy" id="748857"/>
    <lineage>
        <taxon>Bacteria</taxon>
        <taxon>Pseudomonadati</taxon>
        <taxon>Verrucomicrobiota</taxon>
        <taxon>Verrucomicrobiia</taxon>
        <taxon>Verrucomicrobiales</taxon>
        <taxon>Verrucomicrobiaceae</taxon>
        <taxon>Roseimicrobium</taxon>
    </lineage>
</organism>
<dbReference type="InterPro" id="IPR036169">
    <property type="entry name" value="DXPR_C_sf"/>
</dbReference>
<comment type="similarity">
    <text evidence="2 9">Belongs to the DXR family.</text>
</comment>
<feature type="binding site" evidence="9">
    <location>
        <position position="40"/>
    </location>
    <ligand>
        <name>NADPH</name>
        <dbReference type="ChEBI" id="CHEBI:57783"/>
    </ligand>
</feature>
<proteinExistence type="inferred from homology"/>
<feature type="binding site" evidence="9">
    <location>
        <position position="200"/>
    </location>
    <ligand>
        <name>1-deoxy-D-xylulose 5-phosphate</name>
        <dbReference type="ChEBI" id="CHEBI:57792"/>
    </ligand>
</feature>
<evidence type="ECO:0000256" key="6">
    <source>
        <dbReference type="ARBA" id="ARBA00023211"/>
    </source>
</evidence>
<evidence type="ECO:0000256" key="5">
    <source>
        <dbReference type="ARBA" id="ARBA00023002"/>
    </source>
</evidence>
<name>A0A366HRX5_9BACT</name>